<comment type="caution">
    <text evidence="2">The sequence shown here is derived from an EMBL/GenBank/DDBJ whole genome shotgun (WGS) entry which is preliminary data.</text>
</comment>
<evidence type="ECO:0000313" key="2">
    <source>
        <dbReference type="EMBL" id="TJZ59393.1"/>
    </source>
</evidence>
<dbReference type="OrthoDB" id="163447at2"/>
<gene>
    <name evidence="2" type="ORF">FCH28_02710</name>
</gene>
<reference evidence="2 3" key="1">
    <citation type="submission" date="2019-04" db="EMBL/GenBank/DDBJ databases">
        <title>Streptomyces piniterrae sp. nov., a heliquinomycin-producing actinomycete isolated from rhizosphere soil of Pinus yunnanensis.</title>
        <authorList>
            <person name="Zhuang X."/>
            <person name="Zhao J."/>
        </authorList>
    </citation>
    <scope>NUCLEOTIDE SEQUENCE [LARGE SCALE GENOMIC DNA]</scope>
    <source>
        <strain evidence="3">jys28</strain>
    </source>
</reference>
<organism evidence="2 3">
    <name type="scientific">Streptomyces piniterrae</name>
    <dbReference type="NCBI Taxonomy" id="2571125"/>
    <lineage>
        <taxon>Bacteria</taxon>
        <taxon>Bacillati</taxon>
        <taxon>Actinomycetota</taxon>
        <taxon>Actinomycetes</taxon>
        <taxon>Kitasatosporales</taxon>
        <taxon>Streptomycetaceae</taxon>
        <taxon>Streptomyces</taxon>
    </lineage>
</organism>
<dbReference type="Proteomes" id="UP000308697">
    <property type="component" value="Unassembled WGS sequence"/>
</dbReference>
<sequence length="102" mass="11486">MATEEDEERRATDSGRTERITAPAAMRHASGQLAEMLRCEPGTVSALKPTHDGWSANVEVVEIEKVPDTTSVMASYRVDLDPKGRLREYERVRRYARGHLDT</sequence>
<protein>
    <submittedName>
        <fullName evidence="2">Gas vesicle protein</fullName>
    </submittedName>
</protein>
<dbReference type="EMBL" id="SUMB01000001">
    <property type="protein sequence ID" value="TJZ59393.1"/>
    <property type="molecule type" value="Genomic_DNA"/>
</dbReference>
<evidence type="ECO:0000256" key="1">
    <source>
        <dbReference type="SAM" id="MobiDB-lite"/>
    </source>
</evidence>
<dbReference type="AlphaFoldDB" id="A0A4U0NXB7"/>
<feature type="compositionally biased region" description="Basic and acidic residues" evidence="1">
    <location>
        <begin position="8"/>
        <end position="19"/>
    </location>
</feature>
<evidence type="ECO:0000313" key="3">
    <source>
        <dbReference type="Proteomes" id="UP000308697"/>
    </source>
</evidence>
<name>A0A4U0NXB7_9ACTN</name>
<dbReference type="PIRSF" id="PIRSF028743">
    <property type="entry name" value="GvpO_protein"/>
    <property type="match status" value="1"/>
</dbReference>
<feature type="region of interest" description="Disordered" evidence="1">
    <location>
        <begin position="1"/>
        <end position="23"/>
    </location>
</feature>
<dbReference type="InterPro" id="IPR008634">
    <property type="entry name" value="Gas-vesicle_GvpO"/>
</dbReference>
<dbReference type="GO" id="GO:0031412">
    <property type="term" value="P:gas vesicle organization"/>
    <property type="evidence" value="ECO:0007669"/>
    <property type="project" value="InterPro"/>
</dbReference>
<accession>A0A4U0NXB7</accession>
<keyword evidence="3" id="KW-1185">Reference proteome</keyword>
<dbReference type="Pfam" id="PF05800">
    <property type="entry name" value="GvpO"/>
    <property type="match status" value="1"/>
</dbReference>
<proteinExistence type="predicted"/>